<gene>
    <name evidence="2" type="ORF">DARMORV10_C02P49320.1</name>
</gene>
<dbReference type="PANTHER" id="PTHR35218">
    <property type="entry name" value="RNASE H DOMAIN-CONTAINING PROTEIN"/>
    <property type="match status" value="1"/>
</dbReference>
<feature type="region of interest" description="Disordered" evidence="1">
    <location>
        <begin position="184"/>
        <end position="206"/>
    </location>
</feature>
<organism evidence="2">
    <name type="scientific">Brassica napus</name>
    <name type="common">Rape</name>
    <dbReference type="NCBI Taxonomy" id="3708"/>
    <lineage>
        <taxon>Eukaryota</taxon>
        <taxon>Viridiplantae</taxon>
        <taxon>Streptophyta</taxon>
        <taxon>Embryophyta</taxon>
        <taxon>Tracheophyta</taxon>
        <taxon>Spermatophyta</taxon>
        <taxon>Magnoliopsida</taxon>
        <taxon>eudicotyledons</taxon>
        <taxon>Gunneridae</taxon>
        <taxon>Pentapetalae</taxon>
        <taxon>rosids</taxon>
        <taxon>malvids</taxon>
        <taxon>Brassicales</taxon>
        <taxon>Brassicaceae</taxon>
        <taxon>Brassiceae</taxon>
        <taxon>Brassica</taxon>
    </lineage>
</organism>
<feature type="compositionally biased region" description="Basic and acidic residues" evidence="1">
    <location>
        <begin position="100"/>
        <end position="115"/>
    </location>
</feature>
<protein>
    <submittedName>
        <fullName evidence="2">(rape) hypothetical protein</fullName>
    </submittedName>
</protein>
<accession>A0A816KGD7</accession>
<evidence type="ECO:0000313" key="2">
    <source>
        <dbReference type="EMBL" id="CAF1919689.1"/>
    </source>
</evidence>
<sequence length="361" mass="39576">MMIGEGTPDITLALDHINITMSIVTVDPTTLCGETLDAPPSGEMKLNTGITDITQGIITSRTREVASRNSLSSHTPPPRPIRERLDYPNEVSSERTLSTSRERRSALARIAEPDLRNNLSRSSPHNLETDNTQGRMDHEDGFSQQNNVLPSGPSKRGSTSAPRVSATLRIQEPQIMDNVNITIPPTLQKSTGKRKVPSSSRKRVPRSPLKGLKLRKAGIIKPQNLPRKRLCSDRDSTLPCNKAGSIGLSGGLCLLWKDGVDISILESSPNLIDTKVEFKGVSTFISFIYGAPAMENRAAFWAKLTELGRNRDSPWLISGDFNDILNNSEKTGGPARWEGSFTALRSFVSQNGLWDLKHSGN</sequence>
<dbReference type="SUPFAM" id="SSF56219">
    <property type="entry name" value="DNase I-like"/>
    <property type="match status" value="1"/>
</dbReference>
<evidence type="ECO:0000256" key="1">
    <source>
        <dbReference type="SAM" id="MobiDB-lite"/>
    </source>
</evidence>
<feature type="compositionally biased region" description="Basic residues" evidence="1">
    <location>
        <begin position="191"/>
        <end position="205"/>
    </location>
</feature>
<name>A0A816KGD7_BRANA</name>
<dbReference type="AlphaFoldDB" id="A0A816KGD7"/>
<dbReference type="Gene3D" id="3.60.10.10">
    <property type="entry name" value="Endonuclease/exonuclease/phosphatase"/>
    <property type="match status" value="1"/>
</dbReference>
<dbReference type="PANTHER" id="PTHR35218:SF9">
    <property type="entry name" value="ENDONUCLEASE_EXONUCLEASE_PHOSPHATASE DOMAIN-CONTAINING PROTEIN"/>
    <property type="match status" value="1"/>
</dbReference>
<dbReference type="Proteomes" id="UP001295469">
    <property type="component" value="Chromosome C02"/>
</dbReference>
<reference evidence="2" key="1">
    <citation type="submission" date="2021-01" db="EMBL/GenBank/DDBJ databases">
        <authorList>
            <consortium name="Genoscope - CEA"/>
            <person name="William W."/>
        </authorList>
    </citation>
    <scope>NUCLEOTIDE SEQUENCE</scope>
</reference>
<feature type="compositionally biased region" description="Polar residues" evidence="1">
    <location>
        <begin position="117"/>
        <end position="134"/>
    </location>
</feature>
<proteinExistence type="predicted"/>
<dbReference type="InterPro" id="IPR036691">
    <property type="entry name" value="Endo/exonu/phosph_ase_sf"/>
</dbReference>
<dbReference type="EMBL" id="HG994366">
    <property type="protein sequence ID" value="CAF1919689.1"/>
    <property type="molecule type" value="Genomic_DNA"/>
</dbReference>
<feature type="region of interest" description="Disordered" evidence="1">
    <location>
        <begin position="61"/>
        <end position="164"/>
    </location>
</feature>